<dbReference type="SMART" id="SM01360">
    <property type="entry name" value="A2M"/>
    <property type="match status" value="1"/>
</dbReference>
<evidence type="ECO:0000256" key="2">
    <source>
        <dbReference type="ARBA" id="ARBA00022729"/>
    </source>
</evidence>
<dbReference type="SMART" id="SM01359">
    <property type="entry name" value="A2M_N_2"/>
    <property type="match status" value="1"/>
</dbReference>
<dbReference type="InterPro" id="IPR041246">
    <property type="entry name" value="Bact_MG10"/>
</dbReference>
<dbReference type="Pfam" id="PF17962">
    <property type="entry name" value="bMG6"/>
    <property type="match status" value="1"/>
</dbReference>
<dbReference type="Pfam" id="PF07703">
    <property type="entry name" value="A2M_BRD"/>
    <property type="match status" value="1"/>
</dbReference>
<feature type="domain" description="Alpha-2-macroglobulin bait region" evidence="3">
    <location>
        <begin position="986"/>
        <end position="1128"/>
    </location>
</feature>
<protein>
    <submittedName>
        <fullName evidence="5">MG2 domain-containing protein</fullName>
    </submittedName>
</protein>
<dbReference type="CDD" id="cd02891">
    <property type="entry name" value="A2M_like"/>
    <property type="match status" value="1"/>
</dbReference>
<dbReference type="PANTHER" id="PTHR40094:SF1">
    <property type="entry name" value="UBIQUITIN DOMAIN-CONTAINING PROTEIN"/>
    <property type="match status" value="1"/>
</dbReference>
<dbReference type="Pfam" id="PF13205">
    <property type="entry name" value="Big_5"/>
    <property type="match status" value="1"/>
</dbReference>
<dbReference type="InterPro" id="IPR041203">
    <property type="entry name" value="Bact_A2M_MG5"/>
</dbReference>
<dbReference type="Gene3D" id="2.60.40.1930">
    <property type="match status" value="1"/>
</dbReference>
<dbReference type="InterPro" id="IPR008930">
    <property type="entry name" value="Terpenoid_cyclase/PrenylTrfase"/>
</dbReference>
<dbReference type="PROSITE" id="PS51257">
    <property type="entry name" value="PROKAR_LIPOPROTEIN"/>
    <property type="match status" value="1"/>
</dbReference>
<organism evidence="5 6">
    <name type="scientific">Mesonia sediminis</name>
    <dbReference type="NCBI Taxonomy" id="1703946"/>
    <lineage>
        <taxon>Bacteria</taxon>
        <taxon>Pseudomonadati</taxon>
        <taxon>Bacteroidota</taxon>
        <taxon>Flavobacteriia</taxon>
        <taxon>Flavobacteriales</taxon>
        <taxon>Flavobacteriaceae</taxon>
        <taxon>Mesonia</taxon>
    </lineage>
</organism>
<dbReference type="Pfam" id="PF17973">
    <property type="entry name" value="bMG10"/>
    <property type="match status" value="1"/>
</dbReference>
<dbReference type="InterPro" id="IPR021868">
    <property type="entry name" value="Alpha_2_Macroglob_MG3"/>
</dbReference>
<dbReference type="Pfam" id="PF00207">
    <property type="entry name" value="A2M"/>
    <property type="match status" value="1"/>
</dbReference>
<reference evidence="6" key="1">
    <citation type="journal article" date="2019" name="Int. J. Syst. Evol. Microbiol.">
        <title>The Global Catalogue of Microorganisms (GCM) 10K type strain sequencing project: providing services to taxonomists for standard genome sequencing and annotation.</title>
        <authorList>
            <consortium name="The Broad Institute Genomics Platform"/>
            <consortium name="The Broad Institute Genome Sequencing Center for Infectious Disease"/>
            <person name="Wu L."/>
            <person name="Ma J."/>
        </authorList>
    </citation>
    <scope>NUCLEOTIDE SEQUENCE [LARGE SCALE GENOMIC DNA]</scope>
    <source>
        <strain evidence="6">KCTC 42255</strain>
    </source>
</reference>
<dbReference type="InterPro" id="IPR001599">
    <property type="entry name" value="Macroglobln_a2"/>
</dbReference>
<comment type="similarity">
    <text evidence="1">Belongs to the protease inhibitor I39 (alpha-2-macroglobulin) family. Bacterial alpha-2-macroglobulin subfamily.</text>
</comment>
<evidence type="ECO:0000256" key="1">
    <source>
        <dbReference type="ARBA" id="ARBA00010556"/>
    </source>
</evidence>
<evidence type="ECO:0000259" key="3">
    <source>
        <dbReference type="SMART" id="SM01359"/>
    </source>
</evidence>
<dbReference type="InterPro" id="IPR051802">
    <property type="entry name" value="YfhM-like"/>
</dbReference>
<evidence type="ECO:0000259" key="4">
    <source>
        <dbReference type="SMART" id="SM01360"/>
    </source>
</evidence>
<dbReference type="InterPro" id="IPR011625">
    <property type="entry name" value="A2M_N_BRD"/>
</dbReference>
<dbReference type="Pfam" id="PF17972">
    <property type="entry name" value="bMG5"/>
    <property type="match status" value="1"/>
</dbReference>
<dbReference type="SMART" id="SM01419">
    <property type="entry name" value="Thiol-ester_cl"/>
    <property type="match status" value="1"/>
</dbReference>
<dbReference type="EMBL" id="JBHULZ010000041">
    <property type="protein sequence ID" value="MFD2698119.1"/>
    <property type="molecule type" value="Genomic_DNA"/>
</dbReference>
<proteinExistence type="inferred from homology"/>
<feature type="domain" description="Alpha-2-macroglobulin" evidence="4">
    <location>
        <begin position="1192"/>
        <end position="1282"/>
    </location>
</feature>
<dbReference type="Proteomes" id="UP001597357">
    <property type="component" value="Unassembled WGS sequence"/>
</dbReference>
<dbReference type="InterPro" id="IPR041462">
    <property type="entry name" value="Bact_A2M_MG6"/>
</dbReference>
<dbReference type="Pfam" id="PF01835">
    <property type="entry name" value="MG2"/>
    <property type="match status" value="1"/>
</dbReference>
<dbReference type="RefSeq" id="WP_379047155.1">
    <property type="nucleotide sequence ID" value="NZ_JBHULZ010000041.1"/>
</dbReference>
<accession>A0ABW5SFK8</accession>
<keyword evidence="2" id="KW-0732">Signal</keyword>
<evidence type="ECO:0000313" key="5">
    <source>
        <dbReference type="EMBL" id="MFD2698119.1"/>
    </source>
</evidence>
<dbReference type="PANTHER" id="PTHR40094">
    <property type="entry name" value="ALPHA-2-MACROGLOBULIN HOMOLOG"/>
    <property type="match status" value="1"/>
</dbReference>
<dbReference type="Pfam" id="PF11974">
    <property type="entry name" value="bMG3"/>
    <property type="match status" value="1"/>
</dbReference>
<sequence>MRFSKRFGFNFFFFFTLILVSCNSKKEDQEVDSLFNYKAYISTHTYGKTSINEPILISFNKPWPEVELNQEVADKYLEISPAVKGKLYLENGKKLIFKPQEKLKANTTYFVTIPLDLIYKDISNELKSYTFSFKTLEQNYKLNLGNLQSYNDSQQYLTGQIETADVAELDQVKQILKVKQKNQELPIIWEENLESSQYFRFKIDNITRYIKDSQLKITYDGSPIQADYSGKDEYLIPGKDNFKIVDIQTHSGAEAALSLNFSDQLDPNQNFQGLVKLAESNNLKFEVEGNVLYVYPNIRPAGEVLLEVFAGIKNSAGFKLKNTYTKNISFEELKPAVRLISKGNILPASDKTPIYFETVNLRAVDVRVIKIYKDNVLDHLQDASLGAHYNLKRVGRKIAQKTIVFENNTPFALKNWKAHALNLSDFFKSDPGALYSVEISFRQEYSNYDCGEQENQQPILQAEVSYPEENYREEQYWNNELYNWRKTPYNWRERNNPCSLSYYEDDRFATINILGSDLGLIVKEGTDNTYHISANNLLNTQPESKTKVSLYNYQKQLLSQAYTNKNGQVKLKSKQQAAFVVAQKGKQYAYAKLSGGNALSLSKFDISGQEVQGGLKGFIYTERGVHRPGDTIHLNFVLNDIENPLPKKHPVQLSVFDARGQLVLQENKSEFSHPTQAINNFYYFPIPTKEQDVTGNWQAQIKVGGASFSKTLKVATVKPNRLKINLDFGEKVLSTYKPLVGSLQSNWLHGAVAKNLEADIEVELSPAAVAFPQYKSYIFQDPVRKFESITKPWIKDKIDHNGRLDFKEQINLNKNAPGMLEANFLTKVYEGGGDFSIDVKTKKLAPYTHFIGIKSPESKAFGAHKTDAQIPFDIISLNAKGQVAPSRKLKVYVYKIEWRWWWIRGRSNLSRYENTQVHSPFLEKNITTDSAGKGSLFIKVPENQAGRYLIRVVDSISGHATGVTSYFFKDYYSLGSNAAADAAKMLLLKSDQDSYEVGEKARISFPSSKVGRALVSLENGSRVLSQHWVTTNKGKTQLEVPITSAMAPNIYAHITLLQPHAQSKNDLPIRLYGVIPLKITDSKTQLNAVIEMPKELKPEQQYDIRISEKNKREMTYTLAVIDEGLLDLTGFKTPNIHQAFYAREALGVKTYDVYDQVIGAYGGSVNNVYKIGGGELAAGAKNRKADRFKPVVSYLGPFKLKAGQKAKHRLYMPNYVGAVRVMVVAGNPKTEAYGKSEKSVRVAQPLMVLSSLPRKLSPGEEINLPVTVFAMENKIKQVEVSLKLDEALQAIGPTRKKVTFEKPGEQIVYFTFKSNSTSKPQAIKVFAQGHGEKAYSQTEIDIFNPNPVSYKSTSSTLQPKGELSLNYKSFGESGSNSSQLVFSSLPTINLENRLDYLIDYPHGCLEQITSGAFPQLFLSDLVDLPAHRNGELKRNVQGVLNRLKDYQLSNGGFSYWPGQSEAHDWATTYVGHFMIEAKRQGYAIPVGLLDNWMNYQRREARRWQNRLTSYNTSLNQAYRLYALALSGNAELAAMNRLRESEEMSNTAIWRLAAAYAVLGKKSVAEDLLKPVQDNFTSKNQISSSFQSKFRDKAMALETLVLLEKTALQMEFAQSIAKDLSSDRWFSTQETAYALLSLAKMAATNATEPFSIVYEIQGESKEVSTNKTMVAVPLPEAKDRTKINITNRAKNLVFVNLNQQGILPIGEELEEKRNLQLNLQFLNTNDESIAVTKIKQGTSFKAKISIQNQGIDRVEHIALSQFLPSGWEIINTSFTNFGTDRSAANYRDIRDDRVYIYFDLKPGETQTFEIELNASYLGKYYLPGTQVSAMYDRNYFARNKGKWVEVIR</sequence>
<dbReference type="SUPFAM" id="SSF48239">
    <property type="entry name" value="Terpenoid cyclases/Protein prenyltransferases"/>
    <property type="match status" value="1"/>
</dbReference>
<dbReference type="InterPro" id="IPR002890">
    <property type="entry name" value="MG2"/>
</dbReference>
<dbReference type="Gene3D" id="1.50.10.20">
    <property type="match status" value="1"/>
</dbReference>
<dbReference type="Gene3D" id="2.60.40.3710">
    <property type="match status" value="1"/>
</dbReference>
<gene>
    <name evidence="5" type="ORF">ACFSQ0_08965</name>
</gene>
<dbReference type="InterPro" id="IPR047565">
    <property type="entry name" value="Alpha-macroglob_thiol-ester_cl"/>
</dbReference>
<dbReference type="InterPro" id="IPR032812">
    <property type="entry name" value="SbsA_Ig"/>
</dbReference>
<evidence type="ECO:0000313" key="6">
    <source>
        <dbReference type="Proteomes" id="UP001597357"/>
    </source>
</evidence>
<comment type="caution">
    <text evidence="5">The sequence shown here is derived from an EMBL/GenBank/DDBJ whole genome shotgun (WGS) entry which is preliminary data.</text>
</comment>
<keyword evidence="6" id="KW-1185">Reference proteome</keyword>
<name>A0ABW5SFK8_9FLAO</name>